<dbReference type="STRING" id="1618572.UT17_C0002G0009"/>
<evidence type="ECO:0000313" key="1">
    <source>
        <dbReference type="EMBL" id="KKQ92346.1"/>
    </source>
</evidence>
<protein>
    <submittedName>
        <fullName evidence="1">Uncharacterized protein</fullName>
    </submittedName>
</protein>
<comment type="caution">
    <text evidence="1">The sequence shown here is derived from an EMBL/GenBank/DDBJ whole genome shotgun (WGS) entry which is preliminary data.</text>
</comment>
<dbReference type="EMBL" id="LBVU01000002">
    <property type="protein sequence ID" value="KKQ92346.1"/>
    <property type="molecule type" value="Genomic_DNA"/>
</dbReference>
<reference evidence="1 2" key="1">
    <citation type="journal article" date="2015" name="Nature">
        <title>rRNA introns, odd ribosomes, and small enigmatic genomes across a large radiation of phyla.</title>
        <authorList>
            <person name="Brown C.T."/>
            <person name="Hug L.A."/>
            <person name="Thomas B.C."/>
            <person name="Sharon I."/>
            <person name="Castelle C.J."/>
            <person name="Singh A."/>
            <person name="Wilkins M.J."/>
            <person name="Williams K.H."/>
            <person name="Banfield J.F."/>
        </authorList>
    </citation>
    <scope>NUCLEOTIDE SEQUENCE [LARGE SCALE GENOMIC DNA]</scope>
</reference>
<accession>A0A0G0PSL5</accession>
<proteinExistence type="predicted"/>
<organism evidence="1 2">
    <name type="scientific">Candidatus Woesebacteria bacterium GW2011_GWB1_39_10</name>
    <dbReference type="NCBI Taxonomy" id="1618572"/>
    <lineage>
        <taxon>Bacteria</taxon>
        <taxon>Candidatus Woeseibacteriota</taxon>
    </lineage>
</organism>
<sequence>MANSKAKIEEKILKIPTLNLGKRPSMFSGGRGFQIKMPGARFVPPVVRVTQSKGAGGK</sequence>
<evidence type="ECO:0000313" key="2">
    <source>
        <dbReference type="Proteomes" id="UP000034774"/>
    </source>
</evidence>
<gene>
    <name evidence="1" type="ORF">UT17_C0002G0009</name>
</gene>
<dbReference type="Proteomes" id="UP000034774">
    <property type="component" value="Unassembled WGS sequence"/>
</dbReference>
<dbReference type="AlphaFoldDB" id="A0A0G0PSL5"/>
<name>A0A0G0PSL5_9BACT</name>